<evidence type="ECO:0000256" key="1">
    <source>
        <dbReference type="SAM" id="MobiDB-lite"/>
    </source>
</evidence>
<reference evidence="4 5" key="1">
    <citation type="submission" date="2021-01" db="EMBL/GenBank/DDBJ databases">
        <title>Whole genome shotgun sequence of Actinoplanes palleronii NBRC 14916.</title>
        <authorList>
            <person name="Komaki H."/>
            <person name="Tamura T."/>
        </authorList>
    </citation>
    <scope>NUCLEOTIDE SEQUENCE [LARGE SCALE GENOMIC DNA]</scope>
    <source>
        <strain evidence="4 5">NBRC 14916</strain>
    </source>
</reference>
<organism evidence="4 5">
    <name type="scientific">Actinoplanes palleronii</name>
    <dbReference type="NCBI Taxonomy" id="113570"/>
    <lineage>
        <taxon>Bacteria</taxon>
        <taxon>Bacillati</taxon>
        <taxon>Actinomycetota</taxon>
        <taxon>Actinomycetes</taxon>
        <taxon>Micromonosporales</taxon>
        <taxon>Micromonosporaceae</taxon>
        <taxon>Actinoplanes</taxon>
    </lineage>
</organism>
<feature type="transmembrane region" description="Helical" evidence="2">
    <location>
        <begin position="57"/>
        <end position="80"/>
    </location>
</feature>
<dbReference type="EMBL" id="BOMS01000026">
    <property type="protein sequence ID" value="GIE66009.1"/>
    <property type="molecule type" value="Genomic_DNA"/>
</dbReference>
<keyword evidence="2" id="KW-0812">Transmembrane</keyword>
<feature type="transmembrane region" description="Helical" evidence="2">
    <location>
        <begin position="326"/>
        <end position="349"/>
    </location>
</feature>
<keyword evidence="2" id="KW-1133">Transmembrane helix</keyword>
<sequence length="444" mass="48185">MLTAPDPRTSASATRGASLPSLTGLRWVAAFLVFAFHLQIVEFFAPGPAEQVLERLFASGSVGVSFFFILSGFVLMWSCARDGYRRFWWRRFARVYPLHLVTALLVVGYLSVHDWHAVPGPPALIANLALVQSWIPDVAFYQSVNTVSWTLSCEVFFYLLFPLIAAGVARLRSRGLILVAAGSWLVTAAGPGLARLVAGSDAVELFFHWVPLGRLPEFVCGVALARLVRSAGAPRWRGLGRLAAVLTAGGYVLSAHVPGPWGVAACTMPGFALVLVAAARSDVRECWTPWRGRVMVRLGELSFAFYLVHLIVIRMFEGWFGYHPKLALGAGIGLTVSAFLLSLAAAWLLNVGVEGPARRLLLRRRSPAADAVPIGTPGPGKRATIPRGRREPEDHRRLPDQRGPGRQPAHRRASGPIVPPRQTAGPPRVAEPSGDRRADEAPGR</sequence>
<protein>
    <recommendedName>
        <fullName evidence="3">Acyltransferase 3 domain-containing protein</fullName>
    </recommendedName>
</protein>
<evidence type="ECO:0000256" key="2">
    <source>
        <dbReference type="SAM" id="Phobius"/>
    </source>
</evidence>
<feature type="transmembrane region" description="Helical" evidence="2">
    <location>
        <begin position="301"/>
        <end position="320"/>
    </location>
</feature>
<comment type="caution">
    <text evidence="4">The sequence shown here is derived from an EMBL/GenBank/DDBJ whole genome shotgun (WGS) entry which is preliminary data.</text>
</comment>
<feature type="transmembrane region" description="Helical" evidence="2">
    <location>
        <begin position="149"/>
        <end position="169"/>
    </location>
</feature>
<dbReference type="PANTHER" id="PTHR23028">
    <property type="entry name" value="ACETYLTRANSFERASE"/>
    <property type="match status" value="1"/>
</dbReference>
<gene>
    <name evidence="4" type="ORF">Apa02nite_021170</name>
</gene>
<keyword evidence="2" id="KW-0472">Membrane</keyword>
<dbReference type="PANTHER" id="PTHR23028:SF53">
    <property type="entry name" value="ACYL_TRANSF_3 DOMAIN-CONTAINING PROTEIN"/>
    <property type="match status" value="1"/>
</dbReference>
<feature type="domain" description="Acyltransferase 3" evidence="3">
    <location>
        <begin position="21"/>
        <end position="349"/>
    </location>
</feature>
<accession>A0ABQ4B5Q7</accession>
<feature type="transmembrane region" description="Helical" evidence="2">
    <location>
        <begin position="261"/>
        <end position="280"/>
    </location>
</feature>
<feature type="region of interest" description="Disordered" evidence="1">
    <location>
        <begin position="371"/>
        <end position="444"/>
    </location>
</feature>
<feature type="transmembrane region" description="Helical" evidence="2">
    <location>
        <begin position="92"/>
        <end position="112"/>
    </location>
</feature>
<dbReference type="RefSeq" id="WP_203824865.1">
    <property type="nucleotide sequence ID" value="NZ_BAAATY010000004.1"/>
</dbReference>
<dbReference type="InterPro" id="IPR050879">
    <property type="entry name" value="Acyltransferase_3"/>
</dbReference>
<feature type="compositionally biased region" description="Basic and acidic residues" evidence="1">
    <location>
        <begin position="388"/>
        <end position="400"/>
    </location>
</feature>
<evidence type="ECO:0000259" key="3">
    <source>
        <dbReference type="Pfam" id="PF01757"/>
    </source>
</evidence>
<name>A0ABQ4B5Q7_9ACTN</name>
<dbReference type="Proteomes" id="UP000624709">
    <property type="component" value="Unassembled WGS sequence"/>
</dbReference>
<dbReference type="InterPro" id="IPR002656">
    <property type="entry name" value="Acyl_transf_3_dom"/>
</dbReference>
<feature type="compositionally biased region" description="Basic and acidic residues" evidence="1">
    <location>
        <begin position="433"/>
        <end position="444"/>
    </location>
</feature>
<evidence type="ECO:0000313" key="5">
    <source>
        <dbReference type="Proteomes" id="UP000624709"/>
    </source>
</evidence>
<feature type="transmembrane region" description="Helical" evidence="2">
    <location>
        <begin position="176"/>
        <end position="194"/>
    </location>
</feature>
<dbReference type="Pfam" id="PF01757">
    <property type="entry name" value="Acyl_transf_3"/>
    <property type="match status" value="1"/>
</dbReference>
<evidence type="ECO:0000313" key="4">
    <source>
        <dbReference type="EMBL" id="GIE66009.1"/>
    </source>
</evidence>
<feature type="transmembrane region" description="Helical" evidence="2">
    <location>
        <begin position="25"/>
        <end position="45"/>
    </location>
</feature>
<keyword evidence="5" id="KW-1185">Reference proteome</keyword>
<proteinExistence type="predicted"/>